<evidence type="ECO:0000313" key="9">
    <source>
        <dbReference type="Proteomes" id="UP000231358"/>
    </source>
</evidence>
<dbReference type="GO" id="GO:0004497">
    <property type="term" value="F:monooxygenase activity"/>
    <property type="evidence" value="ECO:0007669"/>
    <property type="project" value="UniProtKB-KW"/>
</dbReference>
<dbReference type="GO" id="GO:0019748">
    <property type="term" value="P:secondary metabolic process"/>
    <property type="evidence" value="ECO:0007669"/>
    <property type="project" value="UniProtKB-ARBA"/>
</dbReference>
<evidence type="ECO:0000256" key="5">
    <source>
        <dbReference type="ARBA" id="ARBA00023004"/>
    </source>
</evidence>
<protein>
    <submittedName>
        <fullName evidence="8">RadH flavin-dependent halogenase</fullName>
    </submittedName>
</protein>
<dbReference type="Gene3D" id="1.10.630.10">
    <property type="entry name" value="Cytochrome P450"/>
    <property type="match status" value="1"/>
</dbReference>
<dbReference type="InterPro" id="IPR036188">
    <property type="entry name" value="FAD/NAD-bd_sf"/>
</dbReference>
<dbReference type="GO" id="GO:0016705">
    <property type="term" value="F:oxidoreductase activity, acting on paired donors, with incorporation or reduction of molecular oxygen"/>
    <property type="evidence" value="ECO:0007669"/>
    <property type="project" value="InterPro"/>
</dbReference>
<dbReference type="InterPro" id="IPR036396">
    <property type="entry name" value="Cyt_P450_sf"/>
</dbReference>
<dbReference type="InterPro" id="IPR006905">
    <property type="entry name" value="Flavin_halogenase"/>
</dbReference>
<evidence type="ECO:0000256" key="3">
    <source>
        <dbReference type="ARBA" id="ARBA00022723"/>
    </source>
</evidence>
<organism evidence="8 9">
    <name type="scientific">Aspergillus arachidicola</name>
    <dbReference type="NCBI Taxonomy" id="656916"/>
    <lineage>
        <taxon>Eukaryota</taxon>
        <taxon>Fungi</taxon>
        <taxon>Dikarya</taxon>
        <taxon>Ascomycota</taxon>
        <taxon>Pezizomycotina</taxon>
        <taxon>Eurotiomycetes</taxon>
        <taxon>Eurotiomycetidae</taxon>
        <taxon>Eurotiales</taxon>
        <taxon>Aspergillaceae</taxon>
        <taxon>Aspergillus</taxon>
        <taxon>Aspergillus subgen. Circumdati</taxon>
    </lineage>
</organism>
<dbReference type="PANTHER" id="PTHR46206:SF6">
    <property type="entry name" value="CYTOCHROME P450 MONOOXYGENASE AN1598-RELATED"/>
    <property type="match status" value="1"/>
</dbReference>
<sequence length="1035" mass="114602">MESMVNEVGTVCWPFVAALAVILMVAHRARRQHTIPAVGDANGSNLLEDLKEGSQRYSESCFQIATKDIPTVIVPLKCLSTIAYAPEEKLSLGREVYERLMGRYTKMVKSDHLAEFVRAGLTKNACKSVALLQEEAERTVSSQIGHCPDWKSVALFPTMIKLVSLHISRSFIQSPLSRNQEWIDLTLDYAISTVTVAGKMSNTHWALRPFKGPFLPETAEMSRQFKRASELLRPTLVARLQQRDAVPNDLMQWIISNYPDQKDDLTLHTRLQLEAVQAATYNLAFQLVHFFYDLLAHPEYLQPLRDEIISVSESCNGHWTPAALSNLRKCDSFLKESQRLNPIGIVSVSRFALSPFRLPDGSTVPAGVSVSAPSMMVNLDDSLWTDATSFDGYRFEKLRTIKGNEQKFQYASTSASELNWGYGTHACPGRHYASNQIKLMIVSLLSRYEFQSDHEQKDENAIFERPPNVVDGVRIMPNPQAMVMVRSLGNFKQGLLVVGGGPAGSYAAAALAREGVDTVLLEADVFPRYHIGESMLPSIRHFLRFIDLDSKFDSYGFVNKNGAAFKLNSKPEAYTDFIAAGGPGSHAWNVVRSEADHLMFKHAGENGAQVFDGVKVNNIEFEQIDGLTVDPSLAELGRPVSATWSCKATGEKGSITFEYLIDATGRAGLVSTKYMKNRRYNQGLKNVASWGYWSNAGSYGVGTPREGDPYFEAIEDGSGWVWLIPLHNGTTSIGVVMNQAAATAKKRETGATTKDLYLNTIKNTPGIWQLLDKAELQSDLKSASDWSYNASSYASPYLRIVGDAGCFIDPFFSSGVHLALASGLSAALTIRAAQRGDCDEQAAVSWHSKKVAEGYTRFLLVVMSALKQISDREKPVLTDFDEDSFNRAFDFFRPIIQGTADVDKNLTQAEIAQTIEFCVQAFQTASNDEQDAVMTKVAAINSQNGTEGALRELHASLSADERRTLTTIQARQIIRSEDQMNIDNFTIDVIDGMVPRLERSSLGLARFVPKAQTSREDGLRATLGLPEKQKSIFSY</sequence>
<name>A0A2G7FWC4_9EURO</name>
<comment type="cofactor">
    <cofactor evidence="1 7">
        <name>heme</name>
        <dbReference type="ChEBI" id="CHEBI:30413"/>
    </cofactor>
</comment>
<dbReference type="PROSITE" id="PS00086">
    <property type="entry name" value="CYTOCHROME_P450"/>
    <property type="match status" value="1"/>
</dbReference>
<evidence type="ECO:0000313" key="8">
    <source>
        <dbReference type="EMBL" id="PIG84625.1"/>
    </source>
</evidence>
<dbReference type="InterPro" id="IPR001128">
    <property type="entry name" value="Cyt_P450"/>
</dbReference>
<accession>A0A2G7FWC4</accession>
<dbReference type="PRINTS" id="PR00465">
    <property type="entry name" value="EP450IV"/>
</dbReference>
<keyword evidence="7" id="KW-0349">Heme</keyword>
<dbReference type="Proteomes" id="UP000231358">
    <property type="component" value="Unassembled WGS sequence"/>
</dbReference>
<keyword evidence="6" id="KW-0503">Monooxygenase</keyword>
<evidence type="ECO:0000256" key="6">
    <source>
        <dbReference type="ARBA" id="ARBA00023033"/>
    </source>
</evidence>
<keyword evidence="5 7" id="KW-0408">Iron</keyword>
<evidence type="ECO:0000256" key="4">
    <source>
        <dbReference type="ARBA" id="ARBA00023002"/>
    </source>
</evidence>
<comment type="similarity">
    <text evidence="2">Belongs to the cytochrome P450 family.</text>
</comment>
<dbReference type="InterPro" id="IPR002403">
    <property type="entry name" value="Cyt_P450_E_grp-IV"/>
</dbReference>
<dbReference type="EMBL" id="NEXV01000376">
    <property type="protein sequence ID" value="PIG84625.1"/>
    <property type="molecule type" value="Genomic_DNA"/>
</dbReference>
<keyword evidence="9" id="KW-1185">Reference proteome</keyword>
<keyword evidence="3 7" id="KW-0479">Metal-binding</keyword>
<proteinExistence type="inferred from homology"/>
<evidence type="ECO:0000256" key="2">
    <source>
        <dbReference type="ARBA" id="ARBA00010617"/>
    </source>
</evidence>
<dbReference type="PANTHER" id="PTHR46206">
    <property type="entry name" value="CYTOCHROME P450"/>
    <property type="match status" value="1"/>
</dbReference>
<dbReference type="InterPro" id="IPR017972">
    <property type="entry name" value="Cyt_P450_CS"/>
</dbReference>
<dbReference type="STRING" id="656916.A0A2G7FWC4"/>
<dbReference type="SUPFAM" id="SSF51905">
    <property type="entry name" value="FAD/NAD(P)-binding domain"/>
    <property type="match status" value="1"/>
</dbReference>
<evidence type="ECO:0000256" key="1">
    <source>
        <dbReference type="ARBA" id="ARBA00001971"/>
    </source>
</evidence>
<dbReference type="Pfam" id="PF00067">
    <property type="entry name" value="p450"/>
    <property type="match status" value="1"/>
</dbReference>
<comment type="caution">
    <text evidence="8">The sequence shown here is derived from an EMBL/GenBank/DDBJ whole genome shotgun (WGS) entry which is preliminary data.</text>
</comment>
<dbReference type="GO" id="GO:0005506">
    <property type="term" value="F:iron ion binding"/>
    <property type="evidence" value="ECO:0007669"/>
    <property type="project" value="InterPro"/>
</dbReference>
<dbReference type="CDD" id="cd11041">
    <property type="entry name" value="CYP503A1-like"/>
    <property type="match status" value="1"/>
</dbReference>
<dbReference type="AlphaFoldDB" id="A0A2G7FWC4"/>
<dbReference type="SUPFAM" id="SSF48264">
    <property type="entry name" value="Cytochrome P450"/>
    <property type="match status" value="1"/>
</dbReference>
<dbReference type="Gene3D" id="3.50.50.60">
    <property type="entry name" value="FAD/NAD(P)-binding domain"/>
    <property type="match status" value="1"/>
</dbReference>
<keyword evidence="4" id="KW-0560">Oxidoreductase</keyword>
<dbReference type="GO" id="GO:0020037">
    <property type="term" value="F:heme binding"/>
    <property type="evidence" value="ECO:0007669"/>
    <property type="project" value="InterPro"/>
</dbReference>
<feature type="binding site" description="axial binding residue" evidence="7">
    <location>
        <position position="427"/>
    </location>
    <ligand>
        <name>heme</name>
        <dbReference type="ChEBI" id="CHEBI:30413"/>
    </ligand>
    <ligandPart>
        <name>Fe</name>
        <dbReference type="ChEBI" id="CHEBI:18248"/>
    </ligandPart>
</feature>
<evidence type="ECO:0000256" key="7">
    <source>
        <dbReference type="PIRSR" id="PIRSR602403-1"/>
    </source>
</evidence>
<gene>
    <name evidence="8" type="ORF">AARAC_001999</name>
</gene>
<dbReference type="Pfam" id="PF04820">
    <property type="entry name" value="Trp_halogenase"/>
    <property type="match status" value="2"/>
</dbReference>
<reference evidence="8 9" key="1">
    <citation type="submission" date="2017-05" db="EMBL/GenBank/DDBJ databases">
        <title>Genome sequence for an aflatoxigenic pathogen of Argentinian peanut, Aspergillus arachidicola.</title>
        <authorList>
            <person name="Moore G."/>
            <person name="Beltz S.B."/>
            <person name="Mack B.M."/>
        </authorList>
    </citation>
    <scope>NUCLEOTIDE SEQUENCE [LARGE SCALE GENOMIC DNA]</scope>
    <source>
        <strain evidence="8 9">CBS 117610</strain>
    </source>
</reference>